<gene>
    <name evidence="2" type="ORF">K504DRAFT_488105</name>
</gene>
<evidence type="ECO:0000313" key="2">
    <source>
        <dbReference type="EMBL" id="KAF2713783.1"/>
    </source>
</evidence>
<accession>A0A6G1KMC4</accession>
<dbReference type="InterPro" id="IPR012677">
    <property type="entry name" value="Nucleotide-bd_a/b_plait_sf"/>
</dbReference>
<feature type="compositionally biased region" description="Polar residues" evidence="1">
    <location>
        <begin position="321"/>
        <end position="333"/>
    </location>
</feature>
<feature type="compositionally biased region" description="Polar residues" evidence="1">
    <location>
        <begin position="199"/>
        <end position="217"/>
    </location>
</feature>
<feature type="compositionally biased region" description="Low complexity" evidence="1">
    <location>
        <begin position="243"/>
        <end position="257"/>
    </location>
</feature>
<feature type="compositionally biased region" description="Polar residues" evidence="1">
    <location>
        <begin position="229"/>
        <end position="242"/>
    </location>
</feature>
<dbReference type="GO" id="GO:0003676">
    <property type="term" value="F:nucleic acid binding"/>
    <property type="evidence" value="ECO:0007669"/>
    <property type="project" value="InterPro"/>
</dbReference>
<dbReference type="SUPFAM" id="SSF54928">
    <property type="entry name" value="RNA-binding domain, RBD"/>
    <property type="match status" value="1"/>
</dbReference>
<dbReference type="CDD" id="cd00590">
    <property type="entry name" value="RRM_SF"/>
    <property type="match status" value="1"/>
</dbReference>
<reference evidence="2" key="1">
    <citation type="journal article" date="2020" name="Stud. Mycol.">
        <title>101 Dothideomycetes genomes: a test case for predicting lifestyles and emergence of pathogens.</title>
        <authorList>
            <person name="Haridas S."/>
            <person name="Albert R."/>
            <person name="Binder M."/>
            <person name="Bloem J."/>
            <person name="Labutti K."/>
            <person name="Salamov A."/>
            <person name="Andreopoulos B."/>
            <person name="Baker S."/>
            <person name="Barry K."/>
            <person name="Bills G."/>
            <person name="Bluhm B."/>
            <person name="Cannon C."/>
            <person name="Castanera R."/>
            <person name="Culley D."/>
            <person name="Daum C."/>
            <person name="Ezra D."/>
            <person name="Gonzalez J."/>
            <person name="Henrissat B."/>
            <person name="Kuo A."/>
            <person name="Liang C."/>
            <person name="Lipzen A."/>
            <person name="Lutzoni F."/>
            <person name="Magnuson J."/>
            <person name="Mondo S."/>
            <person name="Nolan M."/>
            <person name="Ohm R."/>
            <person name="Pangilinan J."/>
            <person name="Park H.-J."/>
            <person name="Ramirez L."/>
            <person name="Alfaro M."/>
            <person name="Sun H."/>
            <person name="Tritt A."/>
            <person name="Yoshinaga Y."/>
            <person name="Zwiers L.-H."/>
            <person name="Turgeon B."/>
            <person name="Goodwin S."/>
            <person name="Spatafora J."/>
            <person name="Crous P."/>
            <person name="Grigoriev I."/>
        </authorList>
    </citation>
    <scope>NUCLEOTIDE SEQUENCE</scope>
    <source>
        <strain evidence="2">CBS 279.74</strain>
    </source>
</reference>
<dbReference type="Gene3D" id="3.30.70.330">
    <property type="match status" value="1"/>
</dbReference>
<sequence length="390" mass="43355">MDHYNIQQRVIRISRLDGHAHSLHIRNFFYTFQHDLIDWTRDYDNYLGHPLPVGYVLMRSQEDAQRAIRELHAQQLCGKSVGLSIAGGKCPAGMSFPSICLCTFSNRSGNPVVTANERGFINAPGRRIGKEAPSTIYRTNPIACPGNRPVYQHHQKRHANRAPLRQPYHHVPHSRNTTSSPEPIPHLPLPPFLHPPSNIQPINLPSSGSLPKHSPTNPVVAWTHIPPGNFSSSHITSQTPPESLSAASRRSTSISASQDTWTGGLRRNPIPWRDVESHDSSTSGFPADSIPSSDSPACRVIWQTDFEHDQNTGTDPWNRTTFHANATGPSKSQRPVPGNGVPSLDGLNSFSRKPCPNTEECWFNYDKSDKNTWNWGADQHRLRDCGPIGG</sequence>
<dbReference type="EMBL" id="MU005765">
    <property type="protein sequence ID" value="KAF2713783.1"/>
    <property type="molecule type" value="Genomic_DNA"/>
</dbReference>
<name>A0A6G1KMC4_9PLEO</name>
<organism evidence="2 3">
    <name type="scientific">Pleomassaria siparia CBS 279.74</name>
    <dbReference type="NCBI Taxonomy" id="1314801"/>
    <lineage>
        <taxon>Eukaryota</taxon>
        <taxon>Fungi</taxon>
        <taxon>Dikarya</taxon>
        <taxon>Ascomycota</taxon>
        <taxon>Pezizomycotina</taxon>
        <taxon>Dothideomycetes</taxon>
        <taxon>Pleosporomycetidae</taxon>
        <taxon>Pleosporales</taxon>
        <taxon>Pleomassariaceae</taxon>
        <taxon>Pleomassaria</taxon>
    </lineage>
</organism>
<protein>
    <recommendedName>
        <fullName evidence="4">RRM domain-containing protein</fullName>
    </recommendedName>
</protein>
<feature type="compositionally biased region" description="Pro residues" evidence="1">
    <location>
        <begin position="182"/>
        <end position="194"/>
    </location>
</feature>
<feature type="region of interest" description="Disordered" evidence="1">
    <location>
        <begin position="154"/>
        <end position="294"/>
    </location>
</feature>
<keyword evidence="3" id="KW-1185">Reference proteome</keyword>
<evidence type="ECO:0008006" key="4">
    <source>
        <dbReference type="Google" id="ProtNLM"/>
    </source>
</evidence>
<proteinExistence type="predicted"/>
<dbReference type="Proteomes" id="UP000799428">
    <property type="component" value="Unassembled WGS sequence"/>
</dbReference>
<dbReference type="OrthoDB" id="5382468at2759"/>
<evidence type="ECO:0000256" key="1">
    <source>
        <dbReference type="SAM" id="MobiDB-lite"/>
    </source>
</evidence>
<dbReference type="AlphaFoldDB" id="A0A6G1KMC4"/>
<evidence type="ECO:0000313" key="3">
    <source>
        <dbReference type="Proteomes" id="UP000799428"/>
    </source>
</evidence>
<feature type="region of interest" description="Disordered" evidence="1">
    <location>
        <begin position="321"/>
        <end position="350"/>
    </location>
</feature>
<dbReference type="InterPro" id="IPR035979">
    <property type="entry name" value="RBD_domain_sf"/>
</dbReference>